<organism evidence="2 3">
    <name type="scientific">Pelagimonas phthalicica</name>
    <dbReference type="NCBI Taxonomy" id="1037362"/>
    <lineage>
        <taxon>Bacteria</taxon>
        <taxon>Pseudomonadati</taxon>
        <taxon>Pseudomonadota</taxon>
        <taxon>Alphaproteobacteria</taxon>
        <taxon>Rhodobacterales</taxon>
        <taxon>Roseobacteraceae</taxon>
        <taxon>Pelagimonas</taxon>
    </lineage>
</organism>
<sequence length="143" mass="16277">MTSQLPPFFDGEELLRETKGSIAQGLLLGLFYVLAMLLIAWGIGFLFPSDQPFPIVHISVMGAFFALVILFQQPDYVAVTTRRLYLKYRSGRKFSVLFPEIQSIRKAWGGIEITSSRLSRKLRIRTVPKSDELLSLIQRELAK</sequence>
<evidence type="ECO:0000313" key="2">
    <source>
        <dbReference type="EMBL" id="SMX25954.1"/>
    </source>
</evidence>
<evidence type="ECO:0000256" key="1">
    <source>
        <dbReference type="SAM" id="Phobius"/>
    </source>
</evidence>
<reference evidence="3" key="1">
    <citation type="submission" date="2017-05" db="EMBL/GenBank/DDBJ databases">
        <authorList>
            <person name="Rodrigo-Torres L."/>
            <person name="Arahal R. D."/>
            <person name="Lucena T."/>
        </authorList>
    </citation>
    <scope>NUCLEOTIDE SEQUENCE [LARGE SCALE GENOMIC DNA]</scope>
    <source>
        <strain evidence="3">CECT 8649</strain>
    </source>
</reference>
<keyword evidence="3" id="KW-1185">Reference proteome</keyword>
<gene>
    <name evidence="2" type="ORF">TRP8649_00026</name>
</gene>
<dbReference type="Proteomes" id="UP000225972">
    <property type="component" value="Unassembled WGS sequence"/>
</dbReference>
<name>A0A238J6U0_9RHOB</name>
<protein>
    <submittedName>
        <fullName evidence="2">Uncharacterized protein</fullName>
    </submittedName>
</protein>
<keyword evidence="1" id="KW-1133">Transmembrane helix</keyword>
<dbReference type="EMBL" id="FXXP01000001">
    <property type="protein sequence ID" value="SMX25954.1"/>
    <property type="molecule type" value="Genomic_DNA"/>
</dbReference>
<dbReference type="AlphaFoldDB" id="A0A238J6U0"/>
<evidence type="ECO:0000313" key="3">
    <source>
        <dbReference type="Proteomes" id="UP000225972"/>
    </source>
</evidence>
<keyword evidence="1" id="KW-0472">Membrane</keyword>
<proteinExistence type="predicted"/>
<keyword evidence="1" id="KW-0812">Transmembrane</keyword>
<accession>A0A238J6U0</accession>
<dbReference type="RefSeq" id="WP_099241465.1">
    <property type="nucleotide sequence ID" value="NZ_FXXP01000001.1"/>
</dbReference>
<feature type="transmembrane region" description="Helical" evidence="1">
    <location>
        <begin position="53"/>
        <end position="71"/>
    </location>
</feature>
<feature type="transmembrane region" description="Helical" evidence="1">
    <location>
        <begin position="26"/>
        <end position="47"/>
    </location>
</feature>